<dbReference type="AlphaFoldDB" id="A0A9Q1DBQ6"/>
<dbReference type="GO" id="GO:0005634">
    <property type="term" value="C:nucleus"/>
    <property type="evidence" value="ECO:0007669"/>
    <property type="project" value="UniProtKB-SubCell"/>
</dbReference>
<evidence type="ECO:0000313" key="10">
    <source>
        <dbReference type="EMBL" id="KAJ8265230.1"/>
    </source>
</evidence>
<dbReference type="PANTHER" id="PTHR14326:SF44">
    <property type="entry name" value="TARGETING PROTEIN FOR XKLP2"/>
    <property type="match status" value="1"/>
</dbReference>
<feature type="domain" description="TPX2 central" evidence="9">
    <location>
        <begin position="271"/>
        <end position="398"/>
    </location>
</feature>
<feature type="compositionally biased region" description="Basic and acidic residues" evidence="7">
    <location>
        <begin position="591"/>
        <end position="606"/>
    </location>
</feature>
<accession>A0A9Q1DBQ6</accession>
<dbReference type="InterPro" id="IPR027329">
    <property type="entry name" value="TPX2_C"/>
</dbReference>
<dbReference type="InterPro" id="IPR027330">
    <property type="entry name" value="TPX2_central_dom"/>
</dbReference>
<sequence length="647" mass="74601">MQMNLRLLPLPEDSKTTSQRTTIYQTAEMDIQQNERWHGDENDTHLNFSEAVTEDNQAVSSTVSSNVVTLCGNQSTEKSLHSPCQRVSRHKPKKNDSTIAATDTPPVKKPRRGASLKHKSSEEQELAYIQTLQDEVAAHRKKNEASYRTAMAGSQPARKPAMSTTIPVDFHFHTDERVKQHARSSDHGEAVQFSAQLRRHPPSPAKMNRGATIPKPFNLSVGKKRKYEESAVYVPMAQQIEQFQKRTPPRYHLPKAKMSERGPPPGKTGRLKITNPKTPRLMTKQRSRPVSVKSSVEMEAEELEKIQQCKFKALELNRKILEGGVLLKKPPVKEVTEPVGFQLEVERRLQERQAARPQEEPQPHSFQPRPLPARILEEVVGVPEKMVKHPTVPESPAFTVKNRVRVKQQVEEVKPLPLKANPVPHFGLPFLPKPLKKSQAEVCPFSFESRERERQALKEKRLEDLRKTEIPKFKAQLLPDFSEVYLPEKKVAAPTKAEPFRLLVDERGANRCDRWEQMIKDEQKQQEKATLFKARPNTVAHKEPFMPKKENLSVLVPQGFQLSTERRAQERQEYERALCEKEAMCAHIEEEQRREIEKREEEETTQRRQQQVHKAQPVRRYKPLELKKSEEALTIPQTPKFSDRFRL</sequence>
<keyword evidence="4" id="KW-0963">Cytoplasm</keyword>
<feature type="compositionally biased region" description="Basic residues" evidence="7">
    <location>
        <begin position="108"/>
        <end position="118"/>
    </location>
</feature>
<dbReference type="PANTHER" id="PTHR14326">
    <property type="entry name" value="TARGETING PROTEIN FOR XKLP2"/>
    <property type="match status" value="1"/>
</dbReference>
<keyword evidence="11" id="KW-1185">Reference proteome</keyword>
<reference evidence="10" key="1">
    <citation type="journal article" date="2023" name="Science">
        <title>Genome structures resolve the early diversification of teleost fishes.</title>
        <authorList>
            <person name="Parey E."/>
            <person name="Louis A."/>
            <person name="Montfort J."/>
            <person name="Bouchez O."/>
            <person name="Roques C."/>
            <person name="Iampietro C."/>
            <person name="Lluch J."/>
            <person name="Castinel A."/>
            <person name="Donnadieu C."/>
            <person name="Desvignes T."/>
            <person name="Floi Bucao C."/>
            <person name="Jouanno E."/>
            <person name="Wen M."/>
            <person name="Mejri S."/>
            <person name="Dirks R."/>
            <person name="Jansen H."/>
            <person name="Henkel C."/>
            <person name="Chen W.J."/>
            <person name="Zahm M."/>
            <person name="Cabau C."/>
            <person name="Klopp C."/>
            <person name="Thompson A.W."/>
            <person name="Robinson-Rechavi M."/>
            <person name="Braasch I."/>
            <person name="Lecointre G."/>
            <person name="Bobe J."/>
            <person name="Postlethwait J.H."/>
            <person name="Berthelot C."/>
            <person name="Roest Crollius H."/>
            <person name="Guiguen Y."/>
        </authorList>
    </citation>
    <scope>NUCLEOTIDE SEQUENCE</scope>
    <source>
        <strain evidence="10">Concon-B</strain>
    </source>
</reference>
<dbReference type="InterPro" id="IPR009675">
    <property type="entry name" value="TPX2_fam"/>
</dbReference>
<gene>
    <name evidence="10" type="ORF">COCON_G00143290</name>
</gene>
<feature type="domain" description="TPX2 C-terminal" evidence="8">
    <location>
        <begin position="560"/>
        <end position="633"/>
    </location>
</feature>
<dbReference type="GO" id="GO:0005819">
    <property type="term" value="C:spindle"/>
    <property type="evidence" value="ECO:0007669"/>
    <property type="project" value="UniProtKB-SubCell"/>
</dbReference>
<evidence type="ECO:0000256" key="6">
    <source>
        <dbReference type="ARBA" id="ARBA00023242"/>
    </source>
</evidence>
<feature type="compositionally biased region" description="Basic and acidic residues" evidence="7">
    <location>
        <begin position="622"/>
        <end position="631"/>
    </location>
</feature>
<dbReference type="Proteomes" id="UP001152803">
    <property type="component" value="Unassembled WGS sequence"/>
</dbReference>
<protein>
    <recommendedName>
        <fullName evidence="12">Targeting protein for Xklp2</fullName>
    </recommendedName>
</protein>
<name>A0A9Q1DBQ6_CONCO</name>
<comment type="similarity">
    <text evidence="3">Belongs to the TPX2 family.</text>
</comment>
<dbReference type="OrthoDB" id="1684416at2759"/>
<evidence type="ECO:0000313" key="11">
    <source>
        <dbReference type="Proteomes" id="UP001152803"/>
    </source>
</evidence>
<feature type="compositionally biased region" description="Basic and acidic residues" evidence="7">
    <location>
        <begin position="350"/>
        <end position="362"/>
    </location>
</feature>
<dbReference type="GO" id="GO:0005874">
    <property type="term" value="C:microtubule"/>
    <property type="evidence" value="ECO:0007669"/>
    <property type="project" value="InterPro"/>
</dbReference>
<feature type="region of interest" description="Disordered" evidence="7">
    <location>
        <begin position="77"/>
        <end position="122"/>
    </location>
</feature>
<keyword evidence="5" id="KW-0206">Cytoskeleton</keyword>
<dbReference type="GO" id="GO:0060236">
    <property type="term" value="P:regulation of mitotic spindle organization"/>
    <property type="evidence" value="ECO:0007669"/>
    <property type="project" value="InterPro"/>
</dbReference>
<feature type="region of interest" description="Disordered" evidence="7">
    <location>
        <begin position="253"/>
        <end position="275"/>
    </location>
</feature>
<feature type="region of interest" description="Disordered" evidence="7">
    <location>
        <begin position="591"/>
        <end position="647"/>
    </location>
</feature>
<evidence type="ECO:0000256" key="1">
    <source>
        <dbReference type="ARBA" id="ARBA00004123"/>
    </source>
</evidence>
<evidence type="ECO:0000256" key="7">
    <source>
        <dbReference type="SAM" id="MobiDB-lite"/>
    </source>
</evidence>
<comment type="caution">
    <text evidence="10">The sequence shown here is derived from an EMBL/GenBank/DDBJ whole genome shotgun (WGS) entry which is preliminary data.</text>
</comment>
<dbReference type="EMBL" id="JAFJMO010000010">
    <property type="protein sequence ID" value="KAJ8265230.1"/>
    <property type="molecule type" value="Genomic_DNA"/>
</dbReference>
<comment type="subcellular location">
    <subcellularLocation>
        <location evidence="2">Cytoplasm</location>
        <location evidence="2">Cytoskeleton</location>
        <location evidence="2">Spindle</location>
    </subcellularLocation>
    <subcellularLocation>
        <location evidence="1">Nucleus</location>
    </subcellularLocation>
</comment>
<evidence type="ECO:0000259" key="9">
    <source>
        <dbReference type="Pfam" id="PF12214"/>
    </source>
</evidence>
<evidence type="ECO:0000256" key="5">
    <source>
        <dbReference type="ARBA" id="ARBA00023212"/>
    </source>
</evidence>
<dbReference type="Pfam" id="PF06886">
    <property type="entry name" value="TPX2"/>
    <property type="match status" value="1"/>
</dbReference>
<evidence type="ECO:0000256" key="2">
    <source>
        <dbReference type="ARBA" id="ARBA00004186"/>
    </source>
</evidence>
<evidence type="ECO:0000256" key="3">
    <source>
        <dbReference type="ARBA" id="ARBA00005885"/>
    </source>
</evidence>
<proteinExistence type="inferred from homology"/>
<evidence type="ECO:0008006" key="12">
    <source>
        <dbReference type="Google" id="ProtNLM"/>
    </source>
</evidence>
<evidence type="ECO:0000256" key="4">
    <source>
        <dbReference type="ARBA" id="ARBA00022490"/>
    </source>
</evidence>
<feature type="region of interest" description="Disordered" evidence="7">
    <location>
        <begin position="350"/>
        <end position="371"/>
    </location>
</feature>
<dbReference type="Pfam" id="PF12214">
    <property type="entry name" value="TPX2_importin"/>
    <property type="match status" value="1"/>
</dbReference>
<evidence type="ECO:0000259" key="8">
    <source>
        <dbReference type="Pfam" id="PF06886"/>
    </source>
</evidence>
<keyword evidence="6" id="KW-0539">Nucleus</keyword>
<organism evidence="10 11">
    <name type="scientific">Conger conger</name>
    <name type="common">Conger eel</name>
    <name type="synonym">Muraena conger</name>
    <dbReference type="NCBI Taxonomy" id="82655"/>
    <lineage>
        <taxon>Eukaryota</taxon>
        <taxon>Metazoa</taxon>
        <taxon>Chordata</taxon>
        <taxon>Craniata</taxon>
        <taxon>Vertebrata</taxon>
        <taxon>Euteleostomi</taxon>
        <taxon>Actinopterygii</taxon>
        <taxon>Neopterygii</taxon>
        <taxon>Teleostei</taxon>
        <taxon>Anguilliformes</taxon>
        <taxon>Congridae</taxon>
        <taxon>Conger</taxon>
    </lineage>
</organism>